<dbReference type="AlphaFoldDB" id="A0A1S2Q9X9"/>
<evidence type="ECO:0000256" key="1">
    <source>
        <dbReference type="SAM" id="MobiDB-lite"/>
    </source>
</evidence>
<evidence type="ECO:0000313" key="3">
    <source>
        <dbReference type="Proteomes" id="UP000179642"/>
    </source>
</evidence>
<evidence type="ECO:0000313" key="2">
    <source>
        <dbReference type="EMBL" id="OIK02884.1"/>
    </source>
</evidence>
<protein>
    <submittedName>
        <fullName evidence="2">Uncharacterized protein</fullName>
    </submittedName>
</protein>
<gene>
    <name evidence="2" type="ORF">BIV23_23930</name>
</gene>
<reference evidence="2 3" key="1">
    <citation type="submission" date="2016-10" db="EMBL/GenBank/DDBJ databases">
        <title>Genome sequence of Streptomyces sp. MUSC 1.</title>
        <authorList>
            <person name="Lee L.-H."/>
            <person name="Ser H.-L."/>
            <person name="Law J.W.-F."/>
        </authorList>
    </citation>
    <scope>NUCLEOTIDE SEQUENCE [LARGE SCALE GENOMIC DNA]</scope>
    <source>
        <strain evidence="2 3">MUSC 1</strain>
    </source>
</reference>
<keyword evidence="3" id="KW-1185">Reference proteome</keyword>
<name>A0A1S2Q9X9_9ACTN</name>
<sequence length="124" mass="13588">MQEGREPPPWTLVTVTPVPDAMTVLSYAPMFAYWPAPELRSRLTFCRRIDLARSAGTDFEQLVLTIRLALAARVGRPLPAFDPALRRLRPESFGSGALAVSGGAGSGTRERQHDPMVDGIVLDR</sequence>
<accession>A0A1S2Q9X9</accession>
<dbReference type="EMBL" id="MLYO01000038">
    <property type="protein sequence ID" value="OIK02884.1"/>
    <property type="molecule type" value="Genomic_DNA"/>
</dbReference>
<feature type="region of interest" description="Disordered" evidence="1">
    <location>
        <begin position="99"/>
        <end position="124"/>
    </location>
</feature>
<organism evidence="2 3">
    <name type="scientific">Streptomyces monashensis</name>
    <dbReference type="NCBI Taxonomy" id="1678012"/>
    <lineage>
        <taxon>Bacteria</taxon>
        <taxon>Bacillati</taxon>
        <taxon>Actinomycetota</taxon>
        <taxon>Actinomycetes</taxon>
        <taxon>Kitasatosporales</taxon>
        <taxon>Streptomycetaceae</taxon>
        <taxon>Streptomyces</taxon>
    </lineage>
</organism>
<feature type="compositionally biased region" description="Basic and acidic residues" evidence="1">
    <location>
        <begin position="108"/>
        <end position="124"/>
    </location>
</feature>
<comment type="caution">
    <text evidence="2">The sequence shown here is derived from an EMBL/GenBank/DDBJ whole genome shotgun (WGS) entry which is preliminary data.</text>
</comment>
<dbReference type="Proteomes" id="UP000179642">
    <property type="component" value="Unassembled WGS sequence"/>
</dbReference>
<proteinExistence type="predicted"/>